<keyword evidence="1" id="KW-1133">Transmembrane helix</keyword>
<feature type="transmembrane region" description="Helical" evidence="1">
    <location>
        <begin position="35"/>
        <end position="52"/>
    </location>
</feature>
<dbReference type="Pfam" id="PF14316">
    <property type="entry name" value="DUF4381"/>
    <property type="match status" value="1"/>
</dbReference>
<evidence type="ECO:0008006" key="4">
    <source>
        <dbReference type="Google" id="ProtNLM"/>
    </source>
</evidence>
<protein>
    <recommendedName>
        <fullName evidence="4">DUF4381 domain-containing protein</fullName>
    </recommendedName>
</protein>
<dbReference type="RefSeq" id="WP_354009604.1">
    <property type="nucleotide sequence ID" value="NZ_JBEWTA010000001.1"/>
</dbReference>
<dbReference type="InterPro" id="IPR025489">
    <property type="entry name" value="DUF4381"/>
</dbReference>
<accession>A0ABV2SBK3</accession>
<comment type="caution">
    <text evidence="2">The sequence shown here is derived from an EMBL/GenBank/DDBJ whole genome shotgun (WGS) entry which is preliminary data.</text>
</comment>
<evidence type="ECO:0000256" key="1">
    <source>
        <dbReference type="SAM" id="Phobius"/>
    </source>
</evidence>
<sequence length="162" mass="17931">MVELPFLDPLNTYQSAELLTPGLPDPVSLIPQTTGWLWLGALLLVIAGKLWLNHKAKQLQNVWRTEALNIIDQAASDKDLSGLFTLILRVARLSIDKDVIKSLLAGGSAKESVEQLLNQLNLSLTSTQLDHLLAARYRPPGDVVDDSLFPVLSEWVKTYPHV</sequence>
<reference evidence="2 3" key="1">
    <citation type="submission" date="2024-06" db="EMBL/GenBank/DDBJ databases">
        <title>Genomic Encyclopedia of Type Strains, Phase V (KMG-V): Genome sequencing to study the core and pangenomes of soil and plant-associated prokaryotes.</title>
        <authorList>
            <person name="Whitman W."/>
        </authorList>
    </citation>
    <scope>NUCLEOTIDE SEQUENCE [LARGE SCALE GENOMIC DNA]</scope>
    <source>
        <strain evidence="2 3">NE40</strain>
    </source>
</reference>
<organism evidence="2 3">
    <name type="scientific">Endozoicomonas lisbonensis</name>
    <dbReference type="NCBI Taxonomy" id="3120522"/>
    <lineage>
        <taxon>Bacteria</taxon>
        <taxon>Pseudomonadati</taxon>
        <taxon>Pseudomonadota</taxon>
        <taxon>Gammaproteobacteria</taxon>
        <taxon>Oceanospirillales</taxon>
        <taxon>Endozoicomonadaceae</taxon>
        <taxon>Endozoicomonas</taxon>
    </lineage>
</organism>
<evidence type="ECO:0000313" key="2">
    <source>
        <dbReference type="EMBL" id="MET4755151.1"/>
    </source>
</evidence>
<name>A0ABV2SBK3_9GAMM</name>
<dbReference type="Proteomes" id="UP001549366">
    <property type="component" value="Unassembled WGS sequence"/>
</dbReference>
<keyword evidence="1" id="KW-0812">Transmembrane</keyword>
<keyword evidence="1" id="KW-0472">Membrane</keyword>
<dbReference type="EMBL" id="JBEWTB010000002">
    <property type="protein sequence ID" value="MET4755151.1"/>
    <property type="molecule type" value="Genomic_DNA"/>
</dbReference>
<proteinExistence type="predicted"/>
<gene>
    <name evidence="2" type="ORF">V5J35_000343</name>
</gene>
<evidence type="ECO:0000313" key="3">
    <source>
        <dbReference type="Proteomes" id="UP001549366"/>
    </source>
</evidence>
<keyword evidence="3" id="KW-1185">Reference proteome</keyword>